<name>A0A4W6FGN8_LATCA</name>
<keyword evidence="8" id="KW-0812">Transmembrane</keyword>
<dbReference type="InterPro" id="IPR021663">
    <property type="entry name" value="CD3_zeta/IgE_Fc_rcpt_gamma"/>
</dbReference>
<evidence type="ECO:0000313" key="11">
    <source>
        <dbReference type="Proteomes" id="UP000314980"/>
    </source>
</evidence>
<evidence type="ECO:0000256" key="4">
    <source>
        <dbReference type="ARBA" id="ARBA00022859"/>
    </source>
</evidence>
<keyword evidence="9" id="KW-0732">Signal</keyword>
<evidence type="ECO:0000256" key="9">
    <source>
        <dbReference type="SAM" id="SignalP"/>
    </source>
</evidence>
<dbReference type="PANTHER" id="PTHR10035:SF2">
    <property type="entry name" value="T-CELL SURFACE GLYCOPROTEIN CD3 ZETA CHAIN"/>
    <property type="match status" value="1"/>
</dbReference>
<keyword evidence="8" id="KW-1133">Transmembrane helix</keyword>
<evidence type="ECO:0000256" key="2">
    <source>
        <dbReference type="ARBA" id="ARBA00022475"/>
    </source>
</evidence>
<dbReference type="Proteomes" id="UP000694890">
    <property type="component" value="Linkage group LG1"/>
</dbReference>
<gene>
    <name evidence="10 12" type="primary">cd247l</name>
</gene>
<keyword evidence="11" id="KW-1185">Reference proteome</keyword>
<dbReference type="PANTHER" id="PTHR10035">
    <property type="entry name" value="T-CELL SURFACE GLYCOPROTEIN CD3 ZETA CHAIN"/>
    <property type="match status" value="1"/>
</dbReference>
<dbReference type="CTD" id="100101465"/>
<keyword evidence="8" id="KW-0472">Membrane</keyword>
<dbReference type="Proteomes" id="UP000314980">
    <property type="component" value="Unassembled WGS sequence"/>
</dbReference>
<dbReference type="GeneID" id="108901077"/>
<reference evidence="10" key="3">
    <citation type="submission" date="2025-05" db="UniProtKB">
        <authorList>
            <consortium name="Ensembl"/>
        </authorList>
    </citation>
    <scope>IDENTIFICATION</scope>
</reference>
<organism evidence="10 11">
    <name type="scientific">Lates calcarifer</name>
    <name type="common">Barramundi</name>
    <name type="synonym">Holocentrus calcarifer</name>
    <dbReference type="NCBI Taxonomy" id="8187"/>
    <lineage>
        <taxon>Eukaryota</taxon>
        <taxon>Metazoa</taxon>
        <taxon>Chordata</taxon>
        <taxon>Craniata</taxon>
        <taxon>Vertebrata</taxon>
        <taxon>Euteleostomi</taxon>
        <taxon>Actinopterygii</taxon>
        <taxon>Neopterygii</taxon>
        <taxon>Teleostei</taxon>
        <taxon>Neoteleostei</taxon>
        <taxon>Acanthomorphata</taxon>
        <taxon>Carangaria</taxon>
        <taxon>Carangaria incertae sedis</taxon>
        <taxon>Centropomidae</taxon>
        <taxon>Lates</taxon>
    </lineage>
</organism>
<keyword evidence="5" id="KW-1064">Adaptive immunity</keyword>
<comment type="subcellular location">
    <subcellularLocation>
        <location evidence="1">Cell membrane</location>
        <topology evidence="1">Single-pass type I membrane protein</topology>
    </subcellularLocation>
</comment>
<sequence length="126" mass="14240">MEKLRAGVFMLFVLLEPVSCTNSFFTEPVICYFLDGILIIYCIVATAFFFKEKFSQLPLAADPVSENNGGIYQELERPMDTDPYQVLEPSKKKKKAGKKIRSESVRPEETDPYESLITSAPPLPPQ</sequence>
<reference evidence="12" key="2">
    <citation type="submission" date="2025-04" db="UniProtKB">
        <authorList>
            <consortium name="RefSeq"/>
        </authorList>
    </citation>
    <scope>IDENTIFICATION</scope>
    <source>
        <tissue evidence="12">Brain</tissue>
    </source>
</reference>
<feature type="compositionally biased region" description="Basic and acidic residues" evidence="7">
    <location>
        <begin position="100"/>
        <end position="109"/>
    </location>
</feature>
<dbReference type="KEGG" id="lcf:108901077"/>
<keyword evidence="4" id="KW-0391">Immunity</keyword>
<evidence type="ECO:0000256" key="6">
    <source>
        <dbReference type="ARBA" id="ARBA00023170"/>
    </source>
</evidence>
<feature type="chain" id="PRO_5044613769" evidence="9">
    <location>
        <begin position="21"/>
        <end position="126"/>
    </location>
</feature>
<keyword evidence="3" id="KW-0597">Phosphoprotein</keyword>
<dbReference type="InterPro" id="IPR024128">
    <property type="entry name" value="T-cell_CD3_zeta"/>
</dbReference>
<dbReference type="Ensembl" id="ENSLCAT00010051716.1">
    <property type="protein sequence ID" value="ENSLCAP00010050402.1"/>
    <property type="gene ID" value="ENSLCAG00010023516.1"/>
</dbReference>
<evidence type="ECO:0000256" key="8">
    <source>
        <dbReference type="SAM" id="Phobius"/>
    </source>
</evidence>
<dbReference type="Pfam" id="PF11628">
    <property type="entry name" value="TCR_zetazeta"/>
    <property type="match status" value="1"/>
</dbReference>
<evidence type="ECO:0000313" key="10">
    <source>
        <dbReference type="Ensembl" id="ENSLCAP00010050402.1"/>
    </source>
</evidence>
<keyword evidence="6" id="KW-0675">Receptor</keyword>
<dbReference type="AlphaFoldDB" id="A0A4W6FGN8"/>
<reference evidence="11" key="1">
    <citation type="submission" date="2015-09" db="EMBL/GenBank/DDBJ databases">
        <authorList>
            <person name="Sai Rama Sridatta P."/>
        </authorList>
    </citation>
    <scope>NUCLEOTIDE SEQUENCE [LARGE SCALE GENOMIC DNA]</scope>
</reference>
<dbReference type="InParanoid" id="A0A4W6FGN8"/>
<keyword evidence="2" id="KW-1003">Cell membrane</keyword>
<dbReference type="OrthoDB" id="9941225at2759"/>
<feature type="region of interest" description="Disordered" evidence="7">
    <location>
        <begin position="72"/>
        <end position="126"/>
    </location>
</feature>
<dbReference type="GeneTree" id="ENSGT00940000177034"/>
<dbReference type="GO" id="GO:0098797">
    <property type="term" value="C:plasma membrane protein complex"/>
    <property type="evidence" value="ECO:0007669"/>
    <property type="project" value="UniProtKB-ARBA"/>
</dbReference>
<evidence type="ECO:0000256" key="5">
    <source>
        <dbReference type="ARBA" id="ARBA00023130"/>
    </source>
</evidence>
<evidence type="ECO:0000256" key="7">
    <source>
        <dbReference type="SAM" id="MobiDB-lite"/>
    </source>
</evidence>
<evidence type="ECO:0000256" key="1">
    <source>
        <dbReference type="ARBA" id="ARBA00004251"/>
    </source>
</evidence>
<protein>
    <submittedName>
        <fullName evidence="12">CD247 antigen like</fullName>
    </submittedName>
</protein>
<evidence type="ECO:0000256" key="3">
    <source>
        <dbReference type="ARBA" id="ARBA00022553"/>
    </source>
</evidence>
<dbReference type="GO" id="GO:0002250">
    <property type="term" value="P:adaptive immune response"/>
    <property type="evidence" value="ECO:0007669"/>
    <property type="project" value="UniProtKB-KW"/>
</dbReference>
<feature type="transmembrane region" description="Helical" evidence="8">
    <location>
        <begin position="30"/>
        <end position="50"/>
    </location>
</feature>
<dbReference type="RefSeq" id="XP_018557968.1">
    <property type="nucleotide sequence ID" value="XM_018702452.2"/>
</dbReference>
<accession>A0A4W6FGN8</accession>
<evidence type="ECO:0000313" key="12">
    <source>
        <dbReference type="RefSeq" id="XP_018557968.1"/>
    </source>
</evidence>
<proteinExistence type="predicted"/>
<feature type="signal peptide" evidence="9">
    <location>
        <begin position="1"/>
        <end position="20"/>
    </location>
</feature>